<evidence type="ECO:0000313" key="4">
    <source>
        <dbReference type="EMBL" id="KAJ7025426.1"/>
    </source>
</evidence>
<keyword evidence="5" id="KW-1185">Reference proteome</keyword>
<dbReference type="Pfam" id="PF00144">
    <property type="entry name" value="Beta-lactamase"/>
    <property type="match status" value="1"/>
</dbReference>
<gene>
    <name evidence="4" type="ORF">C8F04DRAFT_1046511</name>
</gene>
<dbReference type="PANTHER" id="PTHR46825:SF15">
    <property type="entry name" value="BETA-LACTAMASE-RELATED DOMAIN-CONTAINING PROTEIN"/>
    <property type="match status" value="1"/>
</dbReference>
<comment type="similarity">
    <text evidence="1">Belongs to the peptidase S12 family.</text>
</comment>
<feature type="domain" description="Beta-lactamase-related" evidence="3">
    <location>
        <begin position="70"/>
        <end position="390"/>
    </location>
</feature>
<dbReference type="InterPro" id="IPR050491">
    <property type="entry name" value="AmpC-like"/>
</dbReference>
<feature type="signal peptide" evidence="2">
    <location>
        <begin position="1"/>
        <end position="19"/>
    </location>
</feature>
<reference evidence="4" key="1">
    <citation type="submission" date="2023-03" db="EMBL/GenBank/DDBJ databases">
        <title>Massive genome expansion in bonnet fungi (Mycena s.s.) driven by repeated elements and novel gene families across ecological guilds.</title>
        <authorList>
            <consortium name="Lawrence Berkeley National Laboratory"/>
            <person name="Harder C.B."/>
            <person name="Miyauchi S."/>
            <person name="Viragh M."/>
            <person name="Kuo A."/>
            <person name="Thoen E."/>
            <person name="Andreopoulos B."/>
            <person name="Lu D."/>
            <person name="Skrede I."/>
            <person name="Drula E."/>
            <person name="Henrissat B."/>
            <person name="Morin E."/>
            <person name="Kohler A."/>
            <person name="Barry K."/>
            <person name="LaButti K."/>
            <person name="Morin E."/>
            <person name="Salamov A."/>
            <person name="Lipzen A."/>
            <person name="Mereny Z."/>
            <person name="Hegedus B."/>
            <person name="Baldrian P."/>
            <person name="Stursova M."/>
            <person name="Weitz H."/>
            <person name="Taylor A."/>
            <person name="Grigoriev I.V."/>
            <person name="Nagy L.G."/>
            <person name="Martin F."/>
            <person name="Kauserud H."/>
        </authorList>
    </citation>
    <scope>NUCLEOTIDE SEQUENCE</scope>
    <source>
        <strain evidence="4">CBHHK200</strain>
    </source>
</reference>
<dbReference type="PANTHER" id="PTHR46825">
    <property type="entry name" value="D-ALANYL-D-ALANINE-CARBOXYPEPTIDASE/ENDOPEPTIDASE AMPH"/>
    <property type="match status" value="1"/>
</dbReference>
<organism evidence="4 5">
    <name type="scientific">Mycena alexandri</name>
    <dbReference type="NCBI Taxonomy" id="1745969"/>
    <lineage>
        <taxon>Eukaryota</taxon>
        <taxon>Fungi</taxon>
        <taxon>Dikarya</taxon>
        <taxon>Basidiomycota</taxon>
        <taxon>Agaricomycotina</taxon>
        <taxon>Agaricomycetes</taxon>
        <taxon>Agaricomycetidae</taxon>
        <taxon>Agaricales</taxon>
        <taxon>Marasmiineae</taxon>
        <taxon>Mycenaceae</taxon>
        <taxon>Mycena</taxon>
    </lineage>
</organism>
<feature type="chain" id="PRO_5042043668" evidence="2">
    <location>
        <begin position="20"/>
        <end position="593"/>
    </location>
</feature>
<dbReference type="InterPro" id="IPR012338">
    <property type="entry name" value="Beta-lactam/transpept-like"/>
</dbReference>
<keyword evidence="2" id="KW-0732">Signal</keyword>
<dbReference type="SUPFAM" id="SSF56601">
    <property type="entry name" value="beta-lactamase/transpeptidase-like"/>
    <property type="match status" value="1"/>
</dbReference>
<dbReference type="EMBL" id="JARJCM010000153">
    <property type="protein sequence ID" value="KAJ7025426.1"/>
    <property type="molecule type" value="Genomic_DNA"/>
</dbReference>
<dbReference type="AlphaFoldDB" id="A0AAD6SCP0"/>
<comment type="caution">
    <text evidence="4">The sequence shown here is derived from an EMBL/GenBank/DDBJ whole genome shotgun (WGS) entry which is preliminary data.</text>
</comment>
<dbReference type="Proteomes" id="UP001218188">
    <property type="component" value="Unassembled WGS sequence"/>
</dbReference>
<proteinExistence type="inferred from homology"/>
<evidence type="ECO:0000256" key="2">
    <source>
        <dbReference type="SAM" id="SignalP"/>
    </source>
</evidence>
<accession>A0AAD6SCP0</accession>
<name>A0AAD6SCP0_9AGAR</name>
<evidence type="ECO:0000256" key="1">
    <source>
        <dbReference type="ARBA" id="ARBA00038215"/>
    </source>
</evidence>
<protein>
    <submittedName>
        <fullName evidence="4">Beta-lactamase/transpeptidase-like protein</fullName>
    </submittedName>
</protein>
<evidence type="ECO:0000313" key="5">
    <source>
        <dbReference type="Proteomes" id="UP001218188"/>
    </source>
</evidence>
<dbReference type="Gene3D" id="3.40.710.10">
    <property type="entry name" value="DD-peptidase/beta-lactamase superfamily"/>
    <property type="match status" value="1"/>
</dbReference>
<sequence length="593" mass="64001">MHFLLRATPLWITAAVVCAGAQVQQPFKLSEDAGVAKLLNANVDAAINSILKDFKSPGGAGVAVVQKSREDGWMVETKGYGVAKVDGTKVTSETLFGIGSNSKLFDILATGLLISNESLSPRISWDTKIASFVPEWGLMDSVASSESTIVDVMSHRTGLPRHDFILQHGTVADVIGRLRYLKPSTGFRELWQYNNHMYSLLSYFPPLLAGVPFETYVNKFILAPLGMDATTYYSKAAEESGHLADGFGRDGVNQTEDVFGQGQVRAYPFWAPNEGKPGHVISGAGGVISNANDMATWLQTLLDDGRNPIDGGTVIPAEVIRRVSSGVTVASPVAQFPEGSPMVYGGGQSRGTYRGFEFIEHGGSVQGFKSQITRIPSQNFGVAVLSNDEAFGFEIVEAIKFRIIDAVLNLQVIDWTERFKSLVVAGFKGRIVPTPRPTNPTLPSFSFNDLAGTYQHPGYGSLHLCLVAPGDITEPASKPCRQLMDDFRHLPLDSHLPTLLANWNGFGVSHVALTHFEHNLFNATGLFVIPTGNTSDSKPWVQAETHPGFVGEFAVEGKLGVGLRGSWGAGAGVESPKGESVKERAEVWFEKSA</sequence>
<evidence type="ECO:0000259" key="3">
    <source>
        <dbReference type="Pfam" id="PF00144"/>
    </source>
</evidence>
<dbReference type="InterPro" id="IPR001466">
    <property type="entry name" value="Beta-lactam-related"/>
</dbReference>